<accession>A0A395M263</accession>
<evidence type="ECO:0000256" key="1">
    <source>
        <dbReference type="SAM" id="Phobius"/>
    </source>
</evidence>
<feature type="transmembrane region" description="Helical" evidence="1">
    <location>
        <begin position="61"/>
        <end position="83"/>
    </location>
</feature>
<keyword evidence="1" id="KW-0812">Transmembrane</keyword>
<gene>
    <name evidence="2" type="ORF">D0433_04110</name>
</gene>
<dbReference type="Proteomes" id="UP000266389">
    <property type="component" value="Unassembled WGS sequence"/>
</dbReference>
<dbReference type="AlphaFoldDB" id="A0A395M263"/>
<organism evidence="2 3">
    <name type="scientific">Candidatus Thermochlorobacter aerophilus</name>
    <dbReference type="NCBI Taxonomy" id="1868324"/>
    <lineage>
        <taxon>Bacteria</taxon>
        <taxon>Pseudomonadati</taxon>
        <taxon>Chlorobiota</taxon>
        <taxon>Chlorobiia</taxon>
        <taxon>Chlorobiales</taxon>
        <taxon>Candidatus Thermochlorobacteriaceae</taxon>
        <taxon>Candidatus Thermochlorobacter</taxon>
    </lineage>
</organism>
<evidence type="ECO:0000313" key="2">
    <source>
        <dbReference type="EMBL" id="RFM24802.1"/>
    </source>
</evidence>
<dbReference type="EMBL" id="PHFL01000026">
    <property type="protein sequence ID" value="RFM24802.1"/>
    <property type="molecule type" value="Genomic_DNA"/>
</dbReference>
<keyword evidence="1" id="KW-1133">Transmembrane helix</keyword>
<name>A0A395M263_9BACT</name>
<keyword evidence="1" id="KW-0472">Membrane</keyword>
<feature type="transmembrane region" description="Helical" evidence="1">
    <location>
        <begin position="95"/>
        <end position="112"/>
    </location>
</feature>
<comment type="caution">
    <text evidence="2">The sequence shown here is derived from an EMBL/GenBank/DDBJ whole genome shotgun (WGS) entry which is preliminary data.</text>
</comment>
<reference evidence="2 3" key="1">
    <citation type="journal article" date="2011" name="ISME J.">
        <title>Community ecology of hot spring cyanobacterial mats: predominant populations and their functional potential.</title>
        <authorList>
            <person name="Klatt C.G."/>
            <person name="Wood J.M."/>
            <person name="Rusch D.B."/>
            <person name="Bateson M.M."/>
            <person name="Hamamura N."/>
            <person name="Heidelberg J.F."/>
            <person name="Grossman A.R."/>
            <person name="Bhaya D."/>
            <person name="Cohan F.M."/>
            <person name="Kuhl M."/>
            <person name="Bryant D.A."/>
            <person name="Ward D.M."/>
        </authorList>
    </citation>
    <scope>NUCLEOTIDE SEQUENCE [LARGE SCALE GENOMIC DNA]</scope>
    <source>
        <strain evidence="2">OS</strain>
    </source>
</reference>
<proteinExistence type="predicted"/>
<sequence>MQSQEVISQDALREELRNMIKAELKQEDVQFLKVSPIRRVPPKDLSQDEAWIEGQLKLAKWLQLISCLVMCVIAVGLLLALCFSDKLPLISAKSLILVFLGTVAVLSLYYRWNKIEFLLKILNKVRSA</sequence>
<protein>
    <submittedName>
        <fullName evidence="2">Uncharacterized protein</fullName>
    </submittedName>
</protein>
<evidence type="ECO:0000313" key="3">
    <source>
        <dbReference type="Proteomes" id="UP000266389"/>
    </source>
</evidence>